<dbReference type="InterPro" id="IPR001128">
    <property type="entry name" value="Cyt_P450"/>
</dbReference>
<name>A0A9Q1QLQ4_9CARY</name>
<keyword evidence="4" id="KW-1185">Reference proteome</keyword>
<dbReference type="Gene3D" id="1.10.630.10">
    <property type="entry name" value="Cytochrome P450"/>
    <property type="match status" value="2"/>
</dbReference>
<dbReference type="OrthoDB" id="6764281at2759"/>
<dbReference type="InterPro" id="IPR017972">
    <property type="entry name" value="Cyt_P450_CS"/>
</dbReference>
<dbReference type="Pfam" id="PF00067">
    <property type="entry name" value="p450"/>
    <property type="match status" value="1"/>
</dbReference>
<proteinExistence type="inferred from homology"/>
<organism evidence="3 4">
    <name type="scientific">Carnegiea gigantea</name>
    <dbReference type="NCBI Taxonomy" id="171969"/>
    <lineage>
        <taxon>Eukaryota</taxon>
        <taxon>Viridiplantae</taxon>
        <taxon>Streptophyta</taxon>
        <taxon>Embryophyta</taxon>
        <taxon>Tracheophyta</taxon>
        <taxon>Spermatophyta</taxon>
        <taxon>Magnoliopsida</taxon>
        <taxon>eudicotyledons</taxon>
        <taxon>Gunneridae</taxon>
        <taxon>Pentapetalae</taxon>
        <taxon>Caryophyllales</taxon>
        <taxon>Cactineae</taxon>
        <taxon>Cactaceae</taxon>
        <taxon>Cactoideae</taxon>
        <taxon>Echinocereeae</taxon>
        <taxon>Carnegiea</taxon>
    </lineage>
</organism>
<dbReference type="PROSITE" id="PS00086">
    <property type="entry name" value="CYTOCHROME_P450"/>
    <property type="match status" value="1"/>
</dbReference>
<comment type="similarity">
    <text evidence="1 2">Belongs to the cytochrome P450 family.</text>
</comment>
<reference evidence="3" key="1">
    <citation type="submission" date="2022-04" db="EMBL/GenBank/DDBJ databases">
        <title>Carnegiea gigantea Genome sequencing and assembly v2.</title>
        <authorList>
            <person name="Copetti D."/>
            <person name="Sanderson M.J."/>
            <person name="Burquez A."/>
            <person name="Wojciechowski M.F."/>
        </authorList>
    </citation>
    <scope>NUCLEOTIDE SEQUENCE</scope>
    <source>
        <strain evidence="3">SGP5-SGP5p</strain>
        <tissue evidence="3">Aerial part</tissue>
    </source>
</reference>
<evidence type="ECO:0000313" key="3">
    <source>
        <dbReference type="EMBL" id="KAJ8447373.1"/>
    </source>
</evidence>
<dbReference type="EMBL" id="JAKOGI010000039">
    <property type="protein sequence ID" value="KAJ8447373.1"/>
    <property type="molecule type" value="Genomic_DNA"/>
</dbReference>
<evidence type="ECO:0000256" key="2">
    <source>
        <dbReference type="RuleBase" id="RU000461"/>
    </source>
</evidence>
<dbReference type="Proteomes" id="UP001153076">
    <property type="component" value="Unassembled WGS sequence"/>
</dbReference>
<keyword evidence="2" id="KW-0560">Oxidoreductase</keyword>
<gene>
    <name evidence="3" type="ORF">Cgig2_013150</name>
</gene>
<dbReference type="PANTHER" id="PTHR47950">
    <property type="entry name" value="CYTOCHROME P450, FAMILY 76, SUBFAMILY C, POLYPEPTIDE 5-RELATED"/>
    <property type="match status" value="1"/>
</dbReference>
<evidence type="ECO:0000256" key="1">
    <source>
        <dbReference type="ARBA" id="ARBA00010617"/>
    </source>
</evidence>
<keyword evidence="2" id="KW-0479">Metal-binding</keyword>
<dbReference type="PANTHER" id="PTHR47950:SF44">
    <property type="entry name" value="CYTOCHROME P450, FAMILY 76, SUBFAMILY C, POLYPEPTIDE 5-RELATED"/>
    <property type="match status" value="1"/>
</dbReference>
<comment type="caution">
    <text evidence="3">The sequence shown here is derived from an EMBL/GenBank/DDBJ whole genome shotgun (WGS) entry which is preliminary data.</text>
</comment>
<dbReference type="GO" id="GO:0016705">
    <property type="term" value="F:oxidoreductase activity, acting on paired donors, with incorporation or reduction of molecular oxygen"/>
    <property type="evidence" value="ECO:0007669"/>
    <property type="project" value="InterPro"/>
</dbReference>
<protein>
    <recommendedName>
        <fullName evidence="5">Cytochrome P450</fullName>
    </recommendedName>
</protein>
<dbReference type="PRINTS" id="PR00385">
    <property type="entry name" value="P450"/>
</dbReference>
<keyword evidence="2" id="KW-0408">Iron</keyword>
<keyword evidence="2" id="KW-0503">Monooxygenase</keyword>
<accession>A0A9Q1QLQ4</accession>
<keyword evidence="2" id="KW-0349">Heme</keyword>
<dbReference type="AlphaFoldDB" id="A0A9Q1QLQ4"/>
<evidence type="ECO:0008006" key="5">
    <source>
        <dbReference type="Google" id="ProtNLM"/>
    </source>
</evidence>
<dbReference type="SUPFAM" id="SSF48264">
    <property type="entry name" value="Cytochrome P450"/>
    <property type="match status" value="1"/>
</dbReference>
<dbReference type="GO" id="GO:0020037">
    <property type="term" value="F:heme binding"/>
    <property type="evidence" value="ECO:0007669"/>
    <property type="project" value="InterPro"/>
</dbReference>
<evidence type="ECO:0000313" key="4">
    <source>
        <dbReference type="Proteomes" id="UP001153076"/>
    </source>
</evidence>
<dbReference type="GO" id="GO:0005506">
    <property type="term" value="F:iron ion binding"/>
    <property type="evidence" value="ECO:0007669"/>
    <property type="project" value="InterPro"/>
</dbReference>
<dbReference type="GO" id="GO:0004497">
    <property type="term" value="F:monooxygenase activity"/>
    <property type="evidence" value="ECO:0007669"/>
    <property type="project" value="UniProtKB-KW"/>
</dbReference>
<dbReference type="InterPro" id="IPR036396">
    <property type="entry name" value="Cyt_P450_sf"/>
</dbReference>
<sequence>MTNEALQYKNRKTPNEDVLGTLLKLVKEDQLTLDDVKHLLLVNFLCFSTVLLELASGLVHSGTDTTAITLEWAMTELLRHSEKITQAPAEIGQVLSQARFLDGEIDLKGRNFELMPFGTGRRMCPGMPLAPRMVHPMFATLLHSVTSSHLTP</sequence>